<sequence>MMLAPRAPFPGRSHRCRSGSCGCGRRDPAGDAVEVTLLRFIAMERLEEELTCAVCCGIYQDPRVLPCSHTFCRECLEGVLQRSDTFSIRRRLKCPNCRALVDIPAAGLESLPINFALKAVIEKCRQEEPWDVETCREHPRQPLNIYCLLDRQLVCGQCLTIGQHHGHPIGDLHSAHRKAKEAAGKLQEQLPEKYWREVLLCYMKLTTQKSQWEKLLRSERDVVGQYFKKLGDTLEHKKQALLGALDELNRRFLREYEPLLEGVSKMKVEEIELKYLKSSIRKEKSPLLCLEKLEELKQRVKALREKELPDVKPLEICPRMEDLLKDVWAKTEMGQIDKIPPPKLMLVPRRKQCSKCPGKETVEGSKWVCALSLPPVSLPPVLLLLLLLGLAGTALALHRALPPGAIQAAPTWISEFLLQLYQHSCSHLQKAVDGLCQPFTSLMGFCRRIVPFDCFHE</sequence>
<dbReference type="SUPFAM" id="SSF57850">
    <property type="entry name" value="RING/U-box"/>
    <property type="match status" value="1"/>
</dbReference>
<evidence type="ECO:0000256" key="4">
    <source>
        <dbReference type="PROSITE-ProRule" id="PRU00024"/>
    </source>
</evidence>
<dbReference type="PROSITE" id="PS50089">
    <property type="entry name" value="ZF_RING_2"/>
    <property type="match status" value="1"/>
</dbReference>
<dbReference type="Gene3D" id="3.30.160.60">
    <property type="entry name" value="Classic Zinc Finger"/>
    <property type="match status" value="1"/>
</dbReference>
<keyword evidence="1" id="KW-0479">Metal-binding</keyword>
<dbReference type="PANTHER" id="PTHR25462">
    <property type="entry name" value="BONUS, ISOFORM C-RELATED"/>
    <property type="match status" value="1"/>
</dbReference>
<dbReference type="InterPro" id="IPR000315">
    <property type="entry name" value="Znf_B-box"/>
</dbReference>
<accession>A0A6J0IJN1</accession>
<dbReference type="GO" id="GO:0008270">
    <property type="term" value="F:zinc ion binding"/>
    <property type="evidence" value="ECO:0007669"/>
    <property type="project" value="UniProtKB-KW"/>
</dbReference>
<dbReference type="Pfam" id="PF13445">
    <property type="entry name" value="zf-RING_UBOX"/>
    <property type="match status" value="1"/>
</dbReference>
<organism evidence="7 8">
    <name type="scientific">Lepidothrix coronata</name>
    <name type="common">blue-crowned manakin</name>
    <dbReference type="NCBI Taxonomy" id="321398"/>
    <lineage>
        <taxon>Eukaryota</taxon>
        <taxon>Metazoa</taxon>
        <taxon>Chordata</taxon>
        <taxon>Craniata</taxon>
        <taxon>Vertebrata</taxon>
        <taxon>Euteleostomi</taxon>
        <taxon>Archelosauria</taxon>
        <taxon>Archosauria</taxon>
        <taxon>Dinosauria</taxon>
        <taxon>Saurischia</taxon>
        <taxon>Theropoda</taxon>
        <taxon>Coelurosauria</taxon>
        <taxon>Aves</taxon>
        <taxon>Neognathae</taxon>
        <taxon>Neoaves</taxon>
        <taxon>Telluraves</taxon>
        <taxon>Australaves</taxon>
        <taxon>Passeriformes</taxon>
        <taxon>Pipridae</taxon>
        <taxon>Lepidothrix</taxon>
    </lineage>
</organism>
<evidence type="ECO:0000256" key="2">
    <source>
        <dbReference type="ARBA" id="ARBA00022771"/>
    </source>
</evidence>
<feature type="domain" description="B box-type" evidence="6">
    <location>
        <begin position="130"/>
        <end position="172"/>
    </location>
</feature>
<feature type="domain" description="RING-type" evidence="5">
    <location>
        <begin position="52"/>
        <end position="98"/>
    </location>
</feature>
<evidence type="ECO:0000313" key="7">
    <source>
        <dbReference type="Proteomes" id="UP000504624"/>
    </source>
</evidence>
<dbReference type="OrthoDB" id="6105938at2759"/>
<dbReference type="SMART" id="SM00184">
    <property type="entry name" value="RING"/>
    <property type="match status" value="1"/>
</dbReference>
<gene>
    <name evidence="8" type="primary">TRIM59</name>
</gene>
<evidence type="ECO:0000259" key="5">
    <source>
        <dbReference type="PROSITE" id="PS50089"/>
    </source>
</evidence>
<dbReference type="PROSITE" id="PS50119">
    <property type="entry name" value="ZF_BBOX"/>
    <property type="match status" value="1"/>
</dbReference>
<dbReference type="PROSITE" id="PS00518">
    <property type="entry name" value="ZF_RING_1"/>
    <property type="match status" value="1"/>
</dbReference>
<dbReference type="Proteomes" id="UP000504624">
    <property type="component" value="Unplaced"/>
</dbReference>
<dbReference type="SUPFAM" id="SSF57845">
    <property type="entry name" value="B-box zinc-binding domain"/>
    <property type="match status" value="1"/>
</dbReference>
<reference evidence="8" key="1">
    <citation type="submission" date="2025-08" db="UniProtKB">
        <authorList>
            <consortium name="RefSeq"/>
        </authorList>
    </citation>
    <scope>IDENTIFICATION</scope>
</reference>
<dbReference type="GeneID" id="108505423"/>
<dbReference type="AlphaFoldDB" id="A0A6J0IJN1"/>
<dbReference type="GO" id="GO:0006513">
    <property type="term" value="P:protein monoubiquitination"/>
    <property type="evidence" value="ECO:0007669"/>
    <property type="project" value="TreeGrafter"/>
</dbReference>
<dbReference type="Gene3D" id="3.30.40.10">
    <property type="entry name" value="Zinc/RING finger domain, C3HC4 (zinc finger)"/>
    <property type="match status" value="1"/>
</dbReference>
<evidence type="ECO:0000259" key="6">
    <source>
        <dbReference type="PROSITE" id="PS50119"/>
    </source>
</evidence>
<dbReference type="CTD" id="286827"/>
<dbReference type="Pfam" id="PF00643">
    <property type="entry name" value="zf-B_box"/>
    <property type="match status" value="1"/>
</dbReference>
<evidence type="ECO:0000313" key="8">
    <source>
        <dbReference type="RefSeq" id="XP_017686863.1"/>
    </source>
</evidence>
<dbReference type="PANTHER" id="PTHR25462:SF229">
    <property type="entry name" value="TRANSCRIPTION INTERMEDIARY FACTOR 1-BETA"/>
    <property type="match status" value="1"/>
</dbReference>
<dbReference type="InterPro" id="IPR027370">
    <property type="entry name" value="Znf-RING_euk"/>
</dbReference>
<evidence type="ECO:0000256" key="3">
    <source>
        <dbReference type="ARBA" id="ARBA00022833"/>
    </source>
</evidence>
<dbReference type="RefSeq" id="XP_017686863.1">
    <property type="nucleotide sequence ID" value="XM_017831374.1"/>
</dbReference>
<keyword evidence="7" id="KW-1185">Reference proteome</keyword>
<dbReference type="InterPro" id="IPR001841">
    <property type="entry name" value="Znf_RING"/>
</dbReference>
<dbReference type="InterPro" id="IPR047153">
    <property type="entry name" value="TRIM45/56/19-like"/>
</dbReference>
<keyword evidence="3" id="KW-0862">Zinc</keyword>
<name>A0A6J0IJN1_9PASS</name>
<proteinExistence type="predicted"/>
<evidence type="ECO:0000256" key="1">
    <source>
        <dbReference type="ARBA" id="ARBA00022723"/>
    </source>
</evidence>
<protein>
    <submittedName>
        <fullName evidence="8">Tripartite motif-containing protein 59 isoform X1</fullName>
    </submittedName>
</protein>
<dbReference type="SMART" id="SM00336">
    <property type="entry name" value="BBOX"/>
    <property type="match status" value="1"/>
</dbReference>
<dbReference type="InterPro" id="IPR013083">
    <property type="entry name" value="Znf_RING/FYVE/PHD"/>
</dbReference>
<dbReference type="GO" id="GO:0061630">
    <property type="term" value="F:ubiquitin protein ligase activity"/>
    <property type="evidence" value="ECO:0007669"/>
    <property type="project" value="TreeGrafter"/>
</dbReference>
<dbReference type="InterPro" id="IPR017907">
    <property type="entry name" value="Znf_RING_CS"/>
</dbReference>
<keyword evidence="2 4" id="KW-0863">Zinc-finger</keyword>